<feature type="domain" description="Histidine kinase/HSP90-like ATPase" evidence="1">
    <location>
        <begin position="55"/>
        <end position="151"/>
    </location>
</feature>
<comment type="caution">
    <text evidence="2">The sequence shown here is derived from an EMBL/GenBank/DDBJ whole genome shotgun (WGS) entry which is preliminary data.</text>
</comment>
<evidence type="ECO:0000259" key="1">
    <source>
        <dbReference type="SMART" id="SM00387"/>
    </source>
</evidence>
<evidence type="ECO:0000313" key="2">
    <source>
        <dbReference type="EMBL" id="KKL19185.1"/>
    </source>
</evidence>
<dbReference type="PANTHER" id="PTHR43065">
    <property type="entry name" value="SENSOR HISTIDINE KINASE"/>
    <property type="match status" value="1"/>
</dbReference>
<accession>A0A0F9BBU4</accession>
<reference evidence="2" key="1">
    <citation type="journal article" date="2015" name="Nature">
        <title>Complex archaea that bridge the gap between prokaryotes and eukaryotes.</title>
        <authorList>
            <person name="Spang A."/>
            <person name="Saw J.H."/>
            <person name="Jorgensen S.L."/>
            <person name="Zaremba-Niedzwiedzka K."/>
            <person name="Martijn J."/>
            <person name="Lind A.E."/>
            <person name="van Eijk R."/>
            <person name="Schleper C."/>
            <person name="Guy L."/>
            <person name="Ettema T.J."/>
        </authorList>
    </citation>
    <scope>NUCLEOTIDE SEQUENCE</scope>
</reference>
<dbReference type="PANTHER" id="PTHR43065:SF23">
    <property type="entry name" value="SENSOR HISTIDINE KINASE PDTAS"/>
    <property type="match status" value="1"/>
</dbReference>
<dbReference type="SUPFAM" id="SSF55874">
    <property type="entry name" value="ATPase domain of HSP90 chaperone/DNA topoisomerase II/histidine kinase"/>
    <property type="match status" value="1"/>
</dbReference>
<proteinExistence type="predicted"/>
<name>A0A0F9BBU4_9ZZZZ</name>
<sequence>MRCVALLHGMFSEHGGARVFASDYLRQVSRETVKGISPDFTRLSLDLAPVQLEHDAALACGLIVSELVSNCLRSAFVEINRPKISVYFGMTGKNMAELRVTDNGIGIPTRMDVDKLATLGLKVVKKQATQLKGKVDISVSNGTTVRVRFPL</sequence>
<dbReference type="InterPro" id="IPR003594">
    <property type="entry name" value="HATPase_dom"/>
</dbReference>
<dbReference type="EMBL" id="LAZR01038581">
    <property type="protein sequence ID" value="KKL19185.1"/>
    <property type="molecule type" value="Genomic_DNA"/>
</dbReference>
<organism evidence="2">
    <name type="scientific">marine sediment metagenome</name>
    <dbReference type="NCBI Taxonomy" id="412755"/>
    <lineage>
        <taxon>unclassified sequences</taxon>
        <taxon>metagenomes</taxon>
        <taxon>ecological metagenomes</taxon>
    </lineage>
</organism>
<feature type="non-terminal residue" evidence="2">
    <location>
        <position position="1"/>
    </location>
</feature>
<dbReference type="InterPro" id="IPR036890">
    <property type="entry name" value="HATPase_C_sf"/>
</dbReference>
<gene>
    <name evidence="2" type="ORF">LCGC14_2467990</name>
</gene>
<dbReference type="AlphaFoldDB" id="A0A0F9BBU4"/>
<dbReference type="SMART" id="SM00387">
    <property type="entry name" value="HATPase_c"/>
    <property type="match status" value="1"/>
</dbReference>
<dbReference type="Gene3D" id="3.30.565.10">
    <property type="entry name" value="Histidine kinase-like ATPase, C-terminal domain"/>
    <property type="match status" value="1"/>
</dbReference>
<protein>
    <recommendedName>
        <fullName evidence="1">Histidine kinase/HSP90-like ATPase domain-containing protein</fullName>
    </recommendedName>
</protein>
<dbReference type="Pfam" id="PF02518">
    <property type="entry name" value="HATPase_c"/>
    <property type="match status" value="1"/>
</dbReference>